<evidence type="ECO:0000256" key="1">
    <source>
        <dbReference type="ARBA" id="ARBA00004123"/>
    </source>
</evidence>
<keyword evidence="8" id="KW-1185">Reference proteome</keyword>
<keyword evidence="4" id="KW-0539">Nucleus</keyword>
<dbReference type="Gene3D" id="4.10.280.10">
    <property type="entry name" value="Helix-loop-helix DNA-binding domain"/>
    <property type="match status" value="1"/>
</dbReference>
<dbReference type="PROSITE" id="PS50888">
    <property type="entry name" value="BHLH"/>
    <property type="match status" value="1"/>
</dbReference>
<dbReference type="EMBL" id="LT598456">
    <property type="protein sequence ID" value="SCU80519.1"/>
    <property type="molecule type" value="Genomic_DNA"/>
</dbReference>
<evidence type="ECO:0000259" key="6">
    <source>
        <dbReference type="PROSITE" id="PS50888"/>
    </source>
</evidence>
<dbReference type="GO" id="GO:0005634">
    <property type="term" value="C:nucleus"/>
    <property type="evidence" value="ECO:0007669"/>
    <property type="project" value="UniProtKB-SubCell"/>
</dbReference>
<dbReference type="STRING" id="1266660.A0A1G4IUS0"/>
<evidence type="ECO:0000256" key="4">
    <source>
        <dbReference type="ARBA" id="ARBA00023242"/>
    </source>
</evidence>
<accession>A0A1G4IUS0</accession>
<dbReference type="OrthoDB" id="690068at2759"/>
<keyword evidence="2" id="KW-0805">Transcription regulation</keyword>
<dbReference type="Proteomes" id="UP000190274">
    <property type="component" value="Chromosome B"/>
</dbReference>
<dbReference type="GO" id="GO:0005667">
    <property type="term" value="C:transcription regulator complex"/>
    <property type="evidence" value="ECO:0007669"/>
    <property type="project" value="EnsemblFungi"/>
</dbReference>
<dbReference type="GO" id="GO:0045944">
    <property type="term" value="P:positive regulation of transcription by RNA polymerase II"/>
    <property type="evidence" value="ECO:0007669"/>
    <property type="project" value="EnsemblFungi"/>
</dbReference>
<evidence type="ECO:0000313" key="8">
    <source>
        <dbReference type="Proteomes" id="UP000190274"/>
    </source>
</evidence>
<feature type="region of interest" description="Disordered" evidence="5">
    <location>
        <begin position="73"/>
        <end position="95"/>
    </location>
</feature>
<dbReference type="GO" id="GO:0005737">
    <property type="term" value="C:cytoplasm"/>
    <property type="evidence" value="ECO:0007669"/>
    <property type="project" value="EnsemblFungi"/>
</dbReference>
<dbReference type="SMART" id="SM00353">
    <property type="entry name" value="HLH"/>
    <property type="match status" value="1"/>
</dbReference>
<dbReference type="AlphaFoldDB" id="A0A1G4IUS0"/>
<name>A0A1G4IUS0_9SACH</name>
<evidence type="ECO:0000256" key="5">
    <source>
        <dbReference type="SAM" id="MobiDB-lite"/>
    </source>
</evidence>
<dbReference type="SUPFAM" id="SSF47459">
    <property type="entry name" value="HLH, helix-loop-helix DNA-binding domain"/>
    <property type="match status" value="1"/>
</dbReference>
<sequence>MSSFPRASSVSSSVPSTAGTTTENDRRRRDNLNDKIQALLELIPEEMFQDYYGRKDPAELENGQGTPGSIAFGTGSSASGIKMKGTGTKDGKPNKGQILTQAVEYITRLQAQVDARNREEVELILRLKELSKKISLPVNDINLANTSAEIALSKIGVGPLAGVSEDYFNQTESKETYGSLDQG</sequence>
<feature type="compositionally biased region" description="Low complexity" evidence="5">
    <location>
        <begin position="1"/>
        <end position="22"/>
    </location>
</feature>
<feature type="domain" description="BHLH" evidence="6">
    <location>
        <begin position="16"/>
        <end position="109"/>
    </location>
</feature>
<dbReference type="GO" id="GO:0000981">
    <property type="term" value="F:DNA-binding transcription factor activity, RNA polymerase II-specific"/>
    <property type="evidence" value="ECO:0007669"/>
    <property type="project" value="EnsemblFungi"/>
</dbReference>
<feature type="region of interest" description="Disordered" evidence="5">
    <location>
        <begin position="1"/>
        <end position="32"/>
    </location>
</feature>
<dbReference type="GO" id="GO:0031930">
    <property type="term" value="P:mitochondria-nucleus signaling pathway"/>
    <property type="evidence" value="ECO:0007669"/>
    <property type="project" value="EnsemblFungi"/>
</dbReference>
<proteinExistence type="predicted"/>
<feature type="compositionally biased region" description="Basic and acidic residues" evidence="5">
    <location>
        <begin position="23"/>
        <end position="32"/>
    </location>
</feature>
<dbReference type="GO" id="GO:0071400">
    <property type="term" value="P:cellular response to oleic acid"/>
    <property type="evidence" value="ECO:0007669"/>
    <property type="project" value="EnsemblFungi"/>
</dbReference>
<keyword evidence="3" id="KW-0804">Transcription</keyword>
<dbReference type="GO" id="GO:0016559">
    <property type="term" value="P:peroxisome fission"/>
    <property type="evidence" value="ECO:0007669"/>
    <property type="project" value="EnsemblFungi"/>
</dbReference>
<dbReference type="GO" id="GO:0046983">
    <property type="term" value="F:protein dimerization activity"/>
    <property type="evidence" value="ECO:0007669"/>
    <property type="project" value="InterPro"/>
</dbReference>
<dbReference type="InterPro" id="IPR011598">
    <property type="entry name" value="bHLH_dom"/>
</dbReference>
<dbReference type="Pfam" id="PF00010">
    <property type="entry name" value="HLH"/>
    <property type="match status" value="1"/>
</dbReference>
<comment type="subcellular location">
    <subcellularLocation>
        <location evidence="1">Nucleus</location>
    </subcellularLocation>
</comment>
<dbReference type="GO" id="GO:0000978">
    <property type="term" value="F:RNA polymerase II cis-regulatory region sequence-specific DNA binding"/>
    <property type="evidence" value="ECO:0007669"/>
    <property type="project" value="TreeGrafter"/>
</dbReference>
<gene>
    <name evidence="7" type="ORF">LADA_0B07976G</name>
</gene>
<evidence type="ECO:0000256" key="2">
    <source>
        <dbReference type="ARBA" id="ARBA00023015"/>
    </source>
</evidence>
<dbReference type="PANTHER" id="PTHR46117:SF3">
    <property type="entry name" value="FI24210P1"/>
    <property type="match status" value="1"/>
</dbReference>
<organism evidence="7 8">
    <name type="scientific">Lachancea dasiensis</name>
    <dbReference type="NCBI Taxonomy" id="1072105"/>
    <lineage>
        <taxon>Eukaryota</taxon>
        <taxon>Fungi</taxon>
        <taxon>Dikarya</taxon>
        <taxon>Ascomycota</taxon>
        <taxon>Saccharomycotina</taxon>
        <taxon>Saccharomycetes</taxon>
        <taxon>Saccharomycetales</taxon>
        <taxon>Saccharomycetaceae</taxon>
        <taxon>Lachancea</taxon>
    </lineage>
</organism>
<dbReference type="InterPro" id="IPR051732">
    <property type="entry name" value="USF"/>
</dbReference>
<protein>
    <submittedName>
        <fullName evidence="7">LADA_0B07976g1_1</fullName>
    </submittedName>
</protein>
<dbReference type="InterPro" id="IPR036638">
    <property type="entry name" value="HLH_DNA-bd_sf"/>
</dbReference>
<dbReference type="PANTHER" id="PTHR46117">
    <property type="entry name" value="FI24210P1"/>
    <property type="match status" value="1"/>
</dbReference>
<evidence type="ECO:0000256" key="3">
    <source>
        <dbReference type="ARBA" id="ARBA00023163"/>
    </source>
</evidence>
<evidence type="ECO:0000313" key="7">
    <source>
        <dbReference type="EMBL" id="SCU80519.1"/>
    </source>
</evidence>
<reference evidence="8" key="1">
    <citation type="submission" date="2016-03" db="EMBL/GenBank/DDBJ databases">
        <authorList>
            <person name="Devillers H."/>
        </authorList>
    </citation>
    <scope>NUCLEOTIDE SEQUENCE [LARGE SCALE GENOMIC DNA]</scope>
</reference>